<dbReference type="EMBL" id="PGGS01000025">
    <property type="protein sequence ID" value="PNH11639.1"/>
    <property type="molecule type" value="Genomic_DNA"/>
</dbReference>
<keyword evidence="2" id="KW-1133">Transmembrane helix</keyword>
<keyword evidence="4" id="KW-1185">Reference proteome</keyword>
<feature type="transmembrane region" description="Helical" evidence="2">
    <location>
        <begin position="108"/>
        <end position="131"/>
    </location>
</feature>
<proteinExistence type="predicted"/>
<dbReference type="AlphaFoldDB" id="A0A2J8AGJ9"/>
<organism evidence="3 4">
    <name type="scientific">Tetrabaena socialis</name>
    <dbReference type="NCBI Taxonomy" id="47790"/>
    <lineage>
        <taxon>Eukaryota</taxon>
        <taxon>Viridiplantae</taxon>
        <taxon>Chlorophyta</taxon>
        <taxon>core chlorophytes</taxon>
        <taxon>Chlorophyceae</taxon>
        <taxon>CS clade</taxon>
        <taxon>Chlamydomonadales</taxon>
        <taxon>Tetrabaenaceae</taxon>
        <taxon>Tetrabaena</taxon>
    </lineage>
</organism>
<feature type="region of interest" description="Disordered" evidence="1">
    <location>
        <begin position="1"/>
        <end position="93"/>
    </location>
</feature>
<dbReference type="Proteomes" id="UP000236333">
    <property type="component" value="Unassembled WGS sequence"/>
</dbReference>
<sequence length="148" mass="15765">MAEAVAEEPLTPGPLMGGKMGPSAPPVKTGALPPEDVWLPPRLPLGPDTVPARLCASTPPMEVAAAEKSSTEKPGPTTTLPGLEGGGGGRAEAAKRLRPMGDLLGGSFVSWVFWCYFAYMPALGSMARYLWSTMREMEQQQQQQQQQP</sequence>
<dbReference type="OrthoDB" id="205546at2759"/>
<comment type="caution">
    <text evidence="3">The sequence shown here is derived from an EMBL/GenBank/DDBJ whole genome shotgun (WGS) entry which is preliminary data.</text>
</comment>
<evidence type="ECO:0000256" key="1">
    <source>
        <dbReference type="SAM" id="MobiDB-lite"/>
    </source>
</evidence>
<reference evidence="3 4" key="1">
    <citation type="journal article" date="2017" name="Mol. Biol. Evol.">
        <title>The 4-celled Tetrabaena socialis nuclear genome reveals the essential components for genetic control of cell number at the origin of multicellularity in the volvocine lineage.</title>
        <authorList>
            <person name="Featherston J."/>
            <person name="Arakaki Y."/>
            <person name="Hanschen E.R."/>
            <person name="Ferris P.J."/>
            <person name="Michod R.E."/>
            <person name="Olson B.J.S.C."/>
            <person name="Nozaki H."/>
            <person name="Durand P.M."/>
        </authorList>
    </citation>
    <scope>NUCLEOTIDE SEQUENCE [LARGE SCALE GENOMIC DNA]</scope>
    <source>
        <strain evidence="3 4">NIES-571</strain>
    </source>
</reference>
<evidence type="ECO:0000313" key="4">
    <source>
        <dbReference type="Proteomes" id="UP000236333"/>
    </source>
</evidence>
<evidence type="ECO:0000313" key="3">
    <source>
        <dbReference type="EMBL" id="PNH11639.1"/>
    </source>
</evidence>
<protein>
    <submittedName>
        <fullName evidence="3">Uncharacterized protein</fullName>
    </submittedName>
</protein>
<accession>A0A2J8AGJ9</accession>
<feature type="compositionally biased region" description="Low complexity" evidence="1">
    <location>
        <begin position="72"/>
        <end position="82"/>
    </location>
</feature>
<gene>
    <name evidence="3" type="ORF">TSOC_001505</name>
</gene>
<evidence type="ECO:0000256" key="2">
    <source>
        <dbReference type="SAM" id="Phobius"/>
    </source>
</evidence>
<name>A0A2J8AGJ9_9CHLO</name>
<keyword evidence="2" id="KW-0812">Transmembrane</keyword>
<keyword evidence="2" id="KW-0472">Membrane</keyword>